<comment type="caution">
    <text evidence="2">The sequence shown here is derived from an EMBL/GenBank/DDBJ whole genome shotgun (WGS) entry which is preliminary data.</text>
</comment>
<evidence type="ECO:0000313" key="2">
    <source>
        <dbReference type="EMBL" id="MDT3405074.1"/>
    </source>
</evidence>
<gene>
    <name evidence="2" type="ORF">QE417_004146</name>
</gene>
<proteinExistence type="predicted"/>
<feature type="domain" description="Type 9 secretion system plug protein N-terminal" evidence="1">
    <location>
        <begin position="62"/>
        <end position="185"/>
    </location>
</feature>
<dbReference type="InterPro" id="IPR013783">
    <property type="entry name" value="Ig-like_fold"/>
</dbReference>
<sequence>MSLRGAIATWQSRRVYNQRGDCHAIARNDKVLFCVVLLSLFTFPSFAQQKIQYTDHTYRASIKSVECYNTVKQGSFPVIALRSNEQLLLAFDDLEGRSRNYYYTLEHCDAQWNTSRLSPAEYLQGFMEDRIMDYSYSSGTMQKYIHYEVKLPNQNIAPKLAGNYLLKVYEDSDQSHLIITRRIYVTGTAVSLAAELVPSNNVQARANNQKLNFQVNYGGLNVQNPYNDIKVLVMQNGRPETAQLNTRPTFVRNGQLIYNDFNSNDFAGGNEFRHFDMRTLKLNSERITRIFKDSANTVLLLNDESRNRNAYLLEYDNDGNFFIINQDGRDARTDGDYANVYFSLLPPKGLFNGNVYITGKFNNYEINDFNKLEYDVLRNRFNGVVKLKQGVYDYLYVVQNPATNKPDSTPIEGSYFETENEYQMLVYYRPPGSRWEELVGYKLVSSK</sequence>
<dbReference type="EMBL" id="JAVLVU010000001">
    <property type="protein sequence ID" value="MDT3405074.1"/>
    <property type="molecule type" value="Genomic_DNA"/>
</dbReference>
<dbReference type="Pfam" id="PF17116">
    <property type="entry name" value="T9SS_plug_1st"/>
    <property type="match status" value="1"/>
</dbReference>
<dbReference type="Gene3D" id="2.60.40.10">
    <property type="entry name" value="Immunoglobulins"/>
    <property type="match status" value="1"/>
</dbReference>
<evidence type="ECO:0000313" key="3">
    <source>
        <dbReference type="Proteomes" id="UP001258315"/>
    </source>
</evidence>
<accession>A0ABU3GZ78</accession>
<dbReference type="Proteomes" id="UP001258315">
    <property type="component" value="Unassembled WGS sequence"/>
</dbReference>
<dbReference type="InterPro" id="IPR031345">
    <property type="entry name" value="T9SS_Plug_N"/>
</dbReference>
<organism evidence="2 3">
    <name type="scientific">Mucilaginibacter terrae</name>
    <dbReference type="NCBI Taxonomy" id="1955052"/>
    <lineage>
        <taxon>Bacteria</taxon>
        <taxon>Pseudomonadati</taxon>
        <taxon>Bacteroidota</taxon>
        <taxon>Sphingobacteriia</taxon>
        <taxon>Sphingobacteriales</taxon>
        <taxon>Sphingobacteriaceae</taxon>
        <taxon>Mucilaginibacter</taxon>
    </lineage>
</organism>
<reference evidence="3" key="1">
    <citation type="submission" date="2023-07" db="EMBL/GenBank/DDBJ databases">
        <title>Functional and genomic diversity of the sorghum phyllosphere microbiome.</title>
        <authorList>
            <person name="Shade A."/>
        </authorList>
    </citation>
    <scope>NUCLEOTIDE SEQUENCE [LARGE SCALE GENOMIC DNA]</scope>
    <source>
        <strain evidence="3">SORGH_AS_0422</strain>
    </source>
</reference>
<evidence type="ECO:0000259" key="1">
    <source>
        <dbReference type="Pfam" id="PF17116"/>
    </source>
</evidence>
<protein>
    <recommendedName>
        <fullName evidence="1">Type 9 secretion system plug protein N-terminal domain-containing protein</fullName>
    </recommendedName>
</protein>
<name>A0ABU3GZ78_9SPHI</name>
<keyword evidence="3" id="KW-1185">Reference proteome</keyword>